<dbReference type="SUPFAM" id="SSF53335">
    <property type="entry name" value="S-adenosyl-L-methionine-dependent methyltransferases"/>
    <property type="match status" value="1"/>
</dbReference>
<dbReference type="GO" id="GO:0032259">
    <property type="term" value="P:methylation"/>
    <property type="evidence" value="ECO:0007669"/>
    <property type="project" value="UniProtKB-KW"/>
</dbReference>
<dbReference type="EMBL" id="JBHTGL010000008">
    <property type="protein sequence ID" value="MFD0627502.1"/>
    <property type="molecule type" value="Genomic_DNA"/>
</dbReference>
<proteinExistence type="predicted"/>
<dbReference type="Gene3D" id="3.40.50.150">
    <property type="entry name" value="Vaccinia Virus protein VP39"/>
    <property type="match status" value="1"/>
</dbReference>
<gene>
    <name evidence="1" type="ORF">ACFQ2K_37425</name>
</gene>
<dbReference type="InterPro" id="IPR008884">
    <property type="entry name" value="TylF_MeTrfase"/>
</dbReference>
<evidence type="ECO:0000313" key="1">
    <source>
        <dbReference type="EMBL" id="MFD0627502.1"/>
    </source>
</evidence>
<keyword evidence="1" id="KW-0808">Transferase</keyword>
<reference evidence="2" key="1">
    <citation type="journal article" date="2019" name="Int. J. Syst. Evol. Microbiol.">
        <title>The Global Catalogue of Microorganisms (GCM) 10K type strain sequencing project: providing services to taxonomists for standard genome sequencing and annotation.</title>
        <authorList>
            <consortium name="The Broad Institute Genomics Platform"/>
            <consortium name="The Broad Institute Genome Sequencing Center for Infectious Disease"/>
            <person name="Wu L."/>
            <person name="Ma J."/>
        </authorList>
    </citation>
    <scope>NUCLEOTIDE SEQUENCE [LARGE SCALE GENOMIC DNA]</scope>
    <source>
        <strain evidence="2">JCM 12607</strain>
    </source>
</reference>
<comment type="caution">
    <text evidence="1">The sequence shown here is derived from an EMBL/GenBank/DDBJ whole genome shotgun (WGS) entry which is preliminary data.</text>
</comment>
<sequence>MSNHGADLYLDLMKKVLTNTIYADPAIRVWGEDNEEARQEGRDWPSVAHTMVGTKRLENLQHCVESVLRDNTPGDLIETGVWRGGSSILMRAVLKAHGVLDRSVWLADSFQGMPVADEQAHPDDQQLQWHLHNDFLAVPLEQVRENFSRYGLLDQQVRFLPGWFADTLPTIEVDKLAVIRLDGDHYDSTMDALVNLYPRLSPGGFVIVDDYVLPACSEAVETYRGEHGITEPLQPIDGVAMFWQRG</sequence>
<dbReference type="InterPro" id="IPR029063">
    <property type="entry name" value="SAM-dependent_MTases_sf"/>
</dbReference>
<protein>
    <submittedName>
        <fullName evidence="1">TylF/MycF family methyltransferase</fullName>
    </submittedName>
</protein>
<accession>A0ABW2X1N1</accession>
<dbReference type="PANTHER" id="PTHR40036:SF1">
    <property type="entry name" value="MACROCIN O-METHYLTRANSFERASE"/>
    <property type="match status" value="1"/>
</dbReference>
<evidence type="ECO:0000313" key="2">
    <source>
        <dbReference type="Proteomes" id="UP001596915"/>
    </source>
</evidence>
<dbReference type="GO" id="GO:0008168">
    <property type="term" value="F:methyltransferase activity"/>
    <property type="evidence" value="ECO:0007669"/>
    <property type="project" value="UniProtKB-KW"/>
</dbReference>
<keyword evidence="2" id="KW-1185">Reference proteome</keyword>
<name>A0ABW2X1N1_9ACTN</name>
<dbReference type="Proteomes" id="UP001596915">
    <property type="component" value="Unassembled WGS sequence"/>
</dbReference>
<keyword evidence="1" id="KW-0489">Methyltransferase</keyword>
<organism evidence="1 2">
    <name type="scientific">Streptomyces sanglieri</name>
    <dbReference type="NCBI Taxonomy" id="193460"/>
    <lineage>
        <taxon>Bacteria</taxon>
        <taxon>Bacillati</taxon>
        <taxon>Actinomycetota</taxon>
        <taxon>Actinomycetes</taxon>
        <taxon>Kitasatosporales</taxon>
        <taxon>Streptomycetaceae</taxon>
        <taxon>Streptomyces</taxon>
    </lineage>
</organism>
<dbReference type="Pfam" id="PF05711">
    <property type="entry name" value="TylF"/>
    <property type="match status" value="1"/>
</dbReference>
<dbReference type="PANTHER" id="PTHR40036">
    <property type="entry name" value="MACROCIN O-METHYLTRANSFERASE"/>
    <property type="match status" value="1"/>
</dbReference>